<feature type="region of interest" description="Disordered" evidence="1">
    <location>
        <begin position="944"/>
        <end position="965"/>
    </location>
</feature>
<dbReference type="PANTHER" id="PTHR28258:SF1">
    <property type="entry name" value="VACUOLAR SEGREGATION PROTEIN 7"/>
    <property type="match status" value="1"/>
</dbReference>
<feature type="compositionally biased region" description="Basic residues" evidence="1">
    <location>
        <begin position="597"/>
        <end position="607"/>
    </location>
</feature>
<dbReference type="PANTHER" id="PTHR28258">
    <property type="entry name" value="VACUOLAR SEGREGATION PROTEIN 7"/>
    <property type="match status" value="1"/>
</dbReference>
<sequence length="985" mass="105399">MDRSPSMSADASDPLALHATYSRESSASTVTITPTAAESATSKFTSQASASSTSSSANASREPSPTRPTARKTISRTSSANSGLRSRQSSYQDLSPARTGRSTIPRSLSSGRTPTLLPSATDPNPNVGPPVKSPTTMEHLRESPRWPVSPRLRSPPPMLNRPNIGLPRRPEQQQQPETPLINVQRPTPPIPATPDVPSETDGEDTPVTMAPKNPLRPGATPGPTLETVQEVSPIGSPHGRVGCGDESVDERLQDSVDLSEVSQTDSLGLGFPRDSSGRSSANDSGSETDNTRVRRQSGAVSAPPLTTRHSSTFVKQGVGKSKTGEPSLQSMTVETETVTSIPQATLVPGASVQGSTTSLRTQASTETIRPKKEKRKPSRKQPTVTAGNGEPTPTSPGFPALLPRLRRYQSMGSVVPSSYDSYKAASPTKPHQHHQHHHHHFYFPDEAAVADSRPRGSSARRQSMTVYNMSNLLTRSRTASSKADIFEAKVASAVEEAQSSDSEETFVYDSNPPDGRDRPMRFRHSRTPSTTSMASQLDRAGLRSIHSVLESALPPVPVKKNMKFVNTSTTNANSESPFLDDDGRGTGRGPAGSARGPSRHQHHHFGRWGRGGTGNSGNGNGHPSLFAEHSPFGGTLAQGNVGSRQGSQPPSPRYLHGPRFGGKRGTHLSAGYDLDDTTTGADDERTPLISGTIRSSRSGRNRRGMPSLRSLEAQAYRSSAPSVLNRFASCLVLTVMILLVVSGAIGFMFATSQPLTDIQLVAMDHVVASQQELMLDLTIKAHNPNVVVVVVDSADIEVFAKSPHAGSDSDWWYHSHPGEMGPPPPRKIDGQQHQDQQRSLRTADANPDPDPSAPDDSAPNMRLGTITGFESALSFEGSFFHKGISYSSGEVRLKNPGNGTYGGQERWERIMEDEFTLILKGVLKYTLPLSQRVRTATISGKTLVKPNAANDPPASPGDLPGVKPNGTVEVVDAGKGRVVEEEEGV</sequence>
<evidence type="ECO:0000256" key="1">
    <source>
        <dbReference type="SAM" id="MobiDB-lite"/>
    </source>
</evidence>
<gene>
    <name evidence="2" type="ORF">VTJ49DRAFT_3884</name>
</gene>
<feature type="compositionally biased region" description="Polar residues" evidence="1">
    <location>
        <begin position="637"/>
        <end position="648"/>
    </location>
</feature>
<evidence type="ECO:0000313" key="2">
    <source>
        <dbReference type="EMBL" id="KAL1844228.1"/>
    </source>
</evidence>
<feature type="region of interest" description="Disordered" evidence="1">
    <location>
        <begin position="810"/>
        <end position="863"/>
    </location>
</feature>
<feature type="compositionally biased region" description="Polar residues" evidence="1">
    <location>
        <begin position="100"/>
        <end position="124"/>
    </location>
</feature>
<dbReference type="InterPro" id="IPR024260">
    <property type="entry name" value="Vac7"/>
</dbReference>
<feature type="compositionally biased region" description="Polar residues" evidence="1">
    <location>
        <begin position="75"/>
        <end position="93"/>
    </location>
</feature>
<reference evidence="2 3" key="1">
    <citation type="journal article" date="2024" name="Commun. Biol.">
        <title>Comparative genomic analysis of thermophilic fungi reveals convergent evolutionary adaptations and gene losses.</title>
        <authorList>
            <person name="Steindorff A.S."/>
            <person name="Aguilar-Pontes M.V."/>
            <person name="Robinson A.J."/>
            <person name="Andreopoulos B."/>
            <person name="LaButti K."/>
            <person name="Kuo A."/>
            <person name="Mondo S."/>
            <person name="Riley R."/>
            <person name="Otillar R."/>
            <person name="Haridas S."/>
            <person name="Lipzen A."/>
            <person name="Grimwood J."/>
            <person name="Schmutz J."/>
            <person name="Clum A."/>
            <person name="Reid I.D."/>
            <person name="Moisan M.C."/>
            <person name="Butler G."/>
            <person name="Nguyen T.T.M."/>
            <person name="Dewar K."/>
            <person name="Conant G."/>
            <person name="Drula E."/>
            <person name="Henrissat B."/>
            <person name="Hansel C."/>
            <person name="Singer S."/>
            <person name="Hutchinson M.I."/>
            <person name="de Vries R.P."/>
            <person name="Natvig D.O."/>
            <person name="Powell A.J."/>
            <person name="Tsang A."/>
            <person name="Grigoriev I.V."/>
        </authorList>
    </citation>
    <scope>NUCLEOTIDE SEQUENCE [LARGE SCALE GENOMIC DNA]</scope>
    <source>
        <strain evidence="2 3">CBS 620.91</strain>
    </source>
</reference>
<dbReference type="Pfam" id="PF12751">
    <property type="entry name" value="Vac7"/>
    <property type="match status" value="2"/>
</dbReference>
<feature type="region of interest" description="Disordered" evidence="1">
    <location>
        <begin position="1"/>
        <end position="400"/>
    </location>
</feature>
<accession>A0ABR3VR81</accession>
<organism evidence="2 3">
    <name type="scientific">Humicola insolens</name>
    <name type="common">Soft-rot fungus</name>
    <dbReference type="NCBI Taxonomy" id="85995"/>
    <lineage>
        <taxon>Eukaryota</taxon>
        <taxon>Fungi</taxon>
        <taxon>Dikarya</taxon>
        <taxon>Ascomycota</taxon>
        <taxon>Pezizomycotina</taxon>
        <taxon>Sordariomycetes</taxon>
        <taxon>Sordariomycetidae</taxon>
        <taxon>Sordariales</taxon>
        <taxon>Chaetomiaceae</taxon>
        <taxon>Mycothermus</taxon>
    </lineage>
</organism>
<feature type="compositionally biased region" description="Low complexity" evidence="1">
    <location>
        <begin position="39"/>
        <end position="60"/>
    </location>
</feature>
<proteinExistence type="predicted"/>
<feature type="compositionally biased region" description="Polar residues" evidence="1">
    <location>
        <begin position="324"/>
        <end position="343"/>
    </location>
</feature>
<feature type="compositionally biased region" description="Low complexity" evidence="1">
    <location>
        <begin position="273"/>
        <end position="285"/>
    </location>
</feature>
<name>A0ABR3VR81_HUMIN</name>
<dbReference type="EMBL" id="JAZGSY010000003">
    <property type="protein sequence ID" value="KAL1844228.1"/>
    <property type="molecule type" value="Genomic_DNA"/>
</dbReference>
<dbReference type="Proteomes" id="UP001583172">
    <property type="component" value="Unassembled WGS sequence"/>
</dbReference>
<feature type="compositionally biased region" description="Gly residues" evidence="1">
    <location>
        <begin position="608"/>
        <end position="620"/>
    </location>
</feature>
<protein>
    <recommendedName>
        <fullName evidence="4">Phospholipid metabolism enzyme regulator</fullName>
    </recommendedName>
</protein>
<feature type="compositionally biased region" description="Basic and acidic residues" evidence="1">
    <location>
        <begin position="826"/>
        <end position="838"/>
    </location>
</feature>
<feature type="region of interest" description="Disordered" evidence="1">
    <location>
        <begin position="568"/>
        <end position="704"/>
    </location>
</feature>
<feature type="region of interest" description="Disordered" evidence="1">
    <location>
        <begin position="496"/>
        <end position="535"/>
    </location>
</feature>
<feature type="compositionally biased region" description="Polar residues" evidence="1">
    <location>
        <begin position="352"/>
        <end position="367"/>
    </location>
</feature>
<evidence type="ECO:0008006" key="4">
    <source>
        <dbReference type="Google" id="ProtNLM"/>
    </source>
</evidence>
<evidence type="ECO:0000313" key="3">
    <source>
        <dbReference type="Proteomes" id="UP001583172"/>
    </source>
</evidence>
<feature type="compositionally biased region" description="Polar residues" evidence="1">
    <location>
        <begin position="22"/>
        <end position="38"/>
    </location>
</feature>
<keyword evidence="3" id="KW-1185">Reference proteome</keyword>
<comment type="caution">
    <text evidence="2">The sequence shown here is derived from an EMBL/GenBank/DDBJ whole genome shotgun (WGS) entry which is preliminary data.</text>
</comment>